<dbReference type="Pfam" id="PF13360">
    <property type="entry name" value="PQQ_2"/>
    <property type="match status" value="2"/>
</dbReference>
<name>A0A381RSS5_9ZZZZ</name>
<dbReference type="InterPro" id="IPR011047">
    <property type="entry name" value="Quinoprotein_ADH-like_sf"/>
</dbReference>
<dbReference type="InterPro" id="IPR018391">
    <property type="entry name" value="PQQ_b-propeller_rpt"/>
</dbReference>
<dbReference type="InterPro" id="IPR002372">
    <property type="entry name" value="PQQ_rpt_dom"/>
</dbReference>
<feature type="compositionally biased region" description="Basic and acidic residues" evidence="1">
    <location>
        <begin position="1"/>
        <end position="15"/>
    </location>
</feature>
<proteinExistence type="predicted"/>
<dbReference type="PROSITE" id="PS50222">
    <property type="entry name" value="EF_HAND_2"/>
    <property type="match status" value="1"/>
</dbReference>
<dbReference type="AlphaFoldDB" id="A0A381RSS5"/>
<evidence type="ECO:0000256" key="1">
    <source>
        <dbReference type="SAM" id="MobiDB-lite"/>
    </source>
</evidence>
<protein>
    <recommendedName>
        <fullName evidence="2">EF-hand domain-containing protein</fullName>
    </recommendedName>
</protein>
<dbReference type="InterPro" id="IPR018247">
    <property type="entry name" value="EF_Hand_1_Ca_BS"/>
</dbReference>
<dbReference type="Gene3D" id="2.130.10.10">
    <property type="entry name" value="YVTN repeat-like/Quinoprotein amine dehydrogenase"/>
    <property type="match status" value="2"/>
</dbReference>
<gene>
    <name evidence="3" type="ORF">METZ01_LOCUS45831</name>
</gene>
<evidence type="ECO:0000313" key="3">
    <source>
        <dbReference type="EMBL" id="SUZ92977.1"/>
    </source>
</evidence>
<sequence>WRREAPRPRVERLDPRNNPAAPSPAVDDERVYVFFAEFGLLAYDFDGNKLWDAPLGPFDNLYGMGASPVVFDGKVLLVCDQRTDSFLIAINGTNGQVAWRVDRPEAASSHATPIVWQPNNGEPQLIVVGSFLLSGYAISTGQRLWWVRGMIHEMKSVPVISNGIAYVNGYGSPMNDPGNTLDVGPFENALQYDSNDDGLLSRDELPEGRARQRIRMSDLDRDGKLSENDWNYFRNSMAMTNGMFAIRLGGSGDMTDKNFLWLYSRAVPQLPSPLLYENLLYMINDGGIVTILDPTTGAQLDQGRLQNAVDSYYASPVAGDGKIYMVSELGMVSVVKPEPTLRVIATTDLDDTVYGTPAIDGNRIYLRTGTTLYSFGLPQ</sequence>
<dbReference type="SMART" id="SM00564">
    <property type="entry name" value="PQQ"/>
    <property type="match status" value="3"/>
</dbReference>
<dbReference type="SUPFAM" id="SSF50998">
    <property type="entry name" value="Quinoprotein alcohol dehydrogenase-like"/>
    <property type="match status" value="1"/>
</dbReference>
<dbReference type="PANTHER" id="PTHR34512">
    <property type="entry name" value="CELL SURFACE PROTEIN"/>
    <property type="match status" value="1"/>
</dbReference>
<dbReference type="PROSITE" id="PS00018">
    <property type="entry name" value="EF_HAND_1"/>
    <property type="match status" value="1"/>
</dbReference>
<dbReference type="InterPro" id="IPR015943">
    <property type="entry name" value="WD40/YVTN_repeat-like_dom_sf"/>
</dbReference>
<accession>A0A381RSS5</accession>
<dbReference type="EMBL" id="UINC01002107">
    <property type="protein sequence ID" value="SUZ92977.1"/>
    <property type="molecule type" value="Genomic_DNA"/>
</dbReference>
<feature type="region of interest" description="Disordered" evidence="1">
    <location>
        <begin position="1"/>
        <end position="24"/>
    </location>
</feature>
<dbReference type="PANTHER" id="PTHR34512:SF30">
    <property type="entry name" value="OUTER MEMBRANE PROTEIN ASSEMBLY FACTOR BAMB"/>
    <property type="match status" value="1"/>
</dbReference>
<dbReference type="InterPro" id="IPR002048">
    <property type="entry name" value="EF_hand_dom"/>
</dbReference>
<evidence type="ECO:0000259" key="2">
    <source>
        <dbReference type="PROSITE" id="PS50222"/>
    </source>
</evidence>
<reference evidence="3" key="1">
    <citation type="submission" date="2018-05" db="EMBL/GenBank/DDBJ databases">
        <authorList>
            <person name="Lanie J.A."/>
            <person name="Ng W.-L."/>
            <person name="Kazmierczak K.M."/>
            <person name="Andrzejewski T.M."/>
            <person name="Davidsen T.M."/>
            <person name="Wayne K.J."/>
            <person name="Tettelin H."/>
            <person name="Glass J.I."/>
            <person name="Rusch D."/>
            <person name="Podicherti R."/>
            <person name="Tsui H.-C.T."/>
            <person name="Winkler M.E."/>
        </authorList>
    </citation>
    <scope>NUCLEOTIDE SEQUENCE</scope>
</reference>
<dbReference type="GO" id="GO:0005509">
    <property type="term" value="F:calcium ion binding"/>
    <property type="evidence" value="ECO:0007669"/>
    <property type="project" value="InterPro"/>
</dbReference>
<dbReference type="InterPro" id="IPR011992">
    <property type="entry name" value="EF-hand-dom_pair"/>
</dbReference>
<feature type="non-terminal residue" evidence="3">
    <location>
        <position position="1"/>
    </location>
</feature>
<organism evidence="3">
    <name type="scientific">marine metagenome</name>
    <dbReference type="NCBI Taxonomy" id="408172"/>
    <lineage>
        <taxon>unclassified sequences</taxon>
        <taxon>metagenomes</taxon>
        <taxon>ecological metagenomes</taxon>
    </lineage>
</organism>
<feature type="domain" description="EF-hand" evidence="2">
    <location>
        <begin position="205"/>
        <end position="240"/>
    </location>
</feature>
<dbReference type="SUPFAM" id="SSF47473">
    <property type="entry name" value="EF-hand"/>
    <property type="match status" value="1"/>
</dbReference>